<name>A0A2V0R2N3_PSESF</name>
<comment type="caution">
    <text evidence="1">The sequence shown here is derived from an EMBL/GenBank/DDBJ whole genome shotgun (WGS) entry which is preliminary data.</text>
</comment>
<reference evidence="2 4" key="2">
    <citation type="submission" date="2018-04" db="EMBL/GenBank/DDBJ databases">
        <title>Draft genome sequence of Pseudomonas syringae pv. actinidiae biovar 3 strains isolated from kiwifruit in Kagawa prefecture.</title>
        <authorList>
            <person name="Tabuchi M."/>
            <person name="Saito M."/>
            <person name="Fujiwara S."/>
            <person name="Sasa N."/>
            <person name="Akimitsu K."/>
            <person name="Gomi K."/>
            <person name="Konishi-Sugita S."/>
            <person name="Hamano K."/>
            <person name="Kataoka I."/>
        </authorList>
    </citation>
    <scope>NUCLEOTIDE SEQUENCE [LARGE SCALE GENOMIC DNA]</scope>
    <source>
        <strain evidence="2 4">MAFF212211</strain>
    </source>
</reference>
<accession>A0A2V0R2N3</accession>
<dbReference type="EMBL" id="BGKA01000223">
    <property type="protein sequence ID" value="GBH19606.1"/>
    <property type="molecule type" value="Genomic_DNA"/>
</dbReference>
<evidence type="ECO:0000313" key="3">
    <source>
        <dbReference type="Proteomes" id="UP000247480"/>
    </source>
</evidence>
<dbReference type="Proteomes" id="UP000247480">
    <property type="component" value="Unassembled WGS sequence"/>
</dbReference>
<reference evidence="1 3" key="1">
    <citation type="submission" date="2018-04" db="EMBL/GenBank/DDBJ databases">
        <title>Draft genome sequence of Pseudomonas syringae pv. actinidiae biovar 1 strains isolated from kiwifruit in Kagawa prefecture.</title>
        <authorList>
            <person name="Tabuchi M."/>
            <person name="Saito M."/>
            <person name="Fujiwara S."/>
            <person name="Sasa N."/>
            <person name="Akimitsu K."/>
            <person name="Gomi K."/>
            <person name="Konishi-Sugita S."/>
            <person name="Hamano K."/>
            <person name="Kataoka I."/>
        </authorList>
    </citation>
    <scope>NUCLEOTIDE SEQUENCE [LARGE SCALE GENOMIC DNA]</scope>
    <source>
        <strain evidence="1 3">MAFF212206</strain>
    </source>
</reference>
<protein>
    <submittedName>
        <fullName evidence="1">Transcription-repair coupling factor</fullName>
    </submittedName>
</protein>
<evidence type="ECO:0000313" key="2">
    <source>
        <dbReference type="EMBL" id="GBH19606.1"/>
    </source>
</evidence>
<dbReference type="Proteomes" id="UP000248291">
    <property type="component" value="Unassembled WGS sequence"/>
</dbReference>
<dbReference type="EMBL" id="BGJZ01000082">
    <property type="protein sequence ID" value="GBH08250.1"/>
    <property type="molecule type" value="Genomic_DNA"/>
</dbReference>
<gene>
    <name evidence="1" type="ORF">KPSA1_01621</name>
    <name evidence="2" type="ORF">KPSA3_05617</name>
</gene>
<evidence type="ECO:0000313" key="4">
    <source>
        <dbReference type="Proteomes" id="UP000248291"/>
    </source>
</evidence>
<dbReference type="AlphaFoldDB" id="A0A2V0R2N3"/>
<proteinExistence type="predicted"/>
<organism evidence="1 3">
    <name type="scientific">Pseudomonas syringae pv. actinidiae</name>
    <dbReference type="NCBI Taxonomy" id="103796"/>
    <lineage>
        <taxon>Bacteria</taxon>
        <taxon>Pseudomonadati</taxon>
        <taxon>Pseudomonadota</taxon>
        <taxon>Gammaproteobacteria</taxon>
        <taxon>Pseudomonadales</taxon>
        <taxon>Pseudomonadaceae</taxon>
        <taxon>Pseudomonas</taxon>
        <taxon>Pseudomonas syringae</taxon>
    </lineage>
</organism>
<evidence type="ECO:0000313" key="1">
    <source>
        <dbReference type="EMBL" id="GBH08250.1"/>
    </source>
</evidence>
<sequence>MRGVDIWLPFVTSKIKQYKATDSKTPSSDAHPWISYMALQTTKGQSCEAMTYRKKTGFLQRSNLTKHFSVSAQGQIDCSLATHQTLDENFYIKGVLVISGAYFFAGVSSLRMDNAIRSAVPIGTSPTTVTIMSP</sequence>